<dbReference type="EMBL" id="JAFLNF010000004">
    <property type="protein sequence ID" value="MBO0345548.1"/>
    <property type="molecule type" value="Genomic_DNA"/>
</dbReference>
<organism evidence="1 2">
    <name type="scientific">Roseibium limicola</name>
    <dbReference type="NCBI Taxonomy" id="2816037"/>
    <lineage>
        <taxon>Bacteria</taxon>
        <taxon>Pseudomonadati</taxon>
        <taxon>Pseudomonadota</taxon>
        <taxon>Alphaproteobacteria</taxon>
        <taxon>Hyphomicrobiales</taxon>
        <taxon>Stappiaceae</taxon>
        <taxon>Roseibium</taxon>
    </lineage>
</organism>
<reference evidence="1" key="1">
    <citation type="submission" date="2021-03" db="EMBL/GenBank/DDBJ databases">
        <title>Roseibium sp. CAU 1637 isolated from Incheon.</title>
        <authorList>
            <person name="Kim W."/>
        </authorList>
    </citation>
    <scope>NUCLEOTIDE SEQUENCE</scope>
    <source>
        <strain evidence="1">CAU 1637</strain>
    </source>
</reference>
<accession>A0A939J9N0</accession>
<gene>
    <name evidence="1" type="ORF">J0X15_09975</name>
</gene>
<name>A0A939J9N0_9HYPH</name>
<sequence>MSRNNIIGFPLRGSRIHEVCGPAAPFFAVIAAELTRASALWVRENWLSDTLCPAGFASFLDPSRLLLARTGSQAETLGVAEEALRSRAMPFVMIEIHRPLTLKEGQRLQLAARTGSSIGLCILPEGMGSNSAETRWRVIPVFDRQREDSTLMRWEIIKNKTGTLGAWNVQWDPKTRHLHVVSSPGK</sequence>
<dbReference type="Gene3D" id="3.40.50.300">
    <property type="entry name" value="P-loop containing nucleotide triphosphate hydrolases"/>
    <property type="match status" value="1"/>
</dbReference>
<evidence type="ECO:0000313" key="2">
    <source>
        <dbReference type="Proteomes" id="UP000664779"/>
    </source>
</evidence>
<evidence type="ECO:0008006" key="3">
    <source>
        <dbReference type="Google" id="ProtNLM"/>
    </source>
</evidence>
<dbReference type="AlphaFoldDB" id="A0A939J9N0"/>
<comment type="caution">
    <text evidence="1">The sequence shown here is derived from an EMBL/GenBank/DDBJ whole genome shotgun (WGS) entry which is preliminary data.</text>
</comment>
<proteinExistence type="predicted"/>
<dbReference type="Proteomes" id="UP000664779">
    <property type="component" value="Unassembled WGS sequence"/>
</dbReference>
<keyword evidence="2" id="KW-1185">Reference proteome</keyword>
<dbReference type="SUPFAM" id="SSF52540">
    <property type="entry name" value="P-loop containing nucleoside triphosphate hydrolases"/>
    <property type="match status" value="1"/>
</dbReference>
<evidence type="ECO:0000313" key="1">
    <source>
        <dbReference type="EMBL" id="MBO0345548.1"/>
    </source>
</evidence>
<protein>
    <recommendedName>
        <fullName evidence="3">Protein ImuA</fullName>
    </recommendedName>
</protein>
<dbReference type="InterPro" id="IPR027417">
    <property type="entry name" value="P-loop_NTPase"/>
</dbReference>